<feature type="region of interest" description="Disordered" evidence="3">
    <location>
        <begin position="793"/>
        <end position="819"/>
    </location>
</feature>
<sequence length="819" mass="91887">MTMQYRSAAAKTHPLLLLQLLLLAYISICVDAFTGTSQARGVSLSRTVGPKWKSTHIIRSSSSSSSDSVSDSSSDSDNDSYAKGAQERAAERKKTKQVHGGGIRPMWGKNLHGSAYAFLNAQELLTFTERTLQNSPVGQMTPQELHDAARLLPSWSKRQLPESGEVSERLLQRLIAEQKAGNPRVRLYVNMFNSVINAWAKCGRPEGPRRASQILEQMEQLYQSKPDENVFPRPCTKCYVSAIDGWCRNSNLEGAPKEAETLLEKLGTLPNQTRSTKHFNALINTYANQRGAKNAERAERVMSRMTELYDAGEKNVRPNRITYNTLIKAWAHSGKRGAAKNAARIFRLMEQEAFETDNTDVEPDGISFSLLLLALARDREKHGTAIIAEEMLDRMQRLYDEGTSEVRPDIVTYNSCLNVYASSGDRDAADKCEKLLARMEDMYGQGHLDIKPDVVSYNTVLNALAQCSDPSAVWRAQNLLDKMETLYNEHGDDSVKPDRVSYNSCMHAFARSKELAAAQKAEEILNRMEQAGIRSDRYSYNIVISGWANSGDIFAAGKADALLKRMQELYADGDDTVKPDALTYNSVISAWSRTREVGAPQKAEELLNEMFALCKAGDKEACPDAYSFTTVIHAWSRSKEPDKARQAQALLRRMEDMADGEHNKSVRPNVYVYASVLNACAHTFAREERSEALNIAIETFSELHKSKHVKANHVTYGTFLRAIGHLMPDRDERKAPFIKHAFHQCCKDGQVGDTVLSQLYFTAKPGLYAELLGPHRRDGTLTTRDIPKEWAQNVREKQSHRVSSSSSRLYQQHGARRRR</sequence>
<feature type="compositionally biased region" description="Low complexity" evidence="3">
    <location>
        <begin position="60"/>
        <end position="75"/>
    </location>
</feature>
<evidence type="ECO:0000256" key="3">
    <source>
        <dbReference type="SAM" id="MobiDB-lite"/>
    </source>
</evidence>
<dbReference type="EMBL" id="HBHQ01012887">
    <property type="protein sequence ID" value="CAD9816768.1"/>
    <property type="molecule type" value="Transcribed_RNA"/>
</dbReference>
<evidence type="ECO:0000313" key="5">
    <source>
        <dbReference type="EMBL" id="CAD9816768.1"/>
    </source>
</evidence>
<keyword evidence="4" id="KW-0732">Signal</keyword>
<feature type="chain" id="PRO_5030951662" description="Pentacotripeptide-repeat region of PRORP domain-containing protein" evidence="4">
    <location>
        <begin position="33"/>
        <end position="819"/>
    </location>
</feature>
<dbReference type="Pfam" id="PF13041">
    <property type="entry name" value="PPR_2"/>
    <property type="match status" value="1"/>
</dbReference>
<dbReference type="AlphaFoldDB" id="A0A7S2UGF5"/>
<feature type="region of interest" description="Disordered" evidence="3">
    <location>
        <begin position="55"/>
        <end position="105"/>
    </location>
</feature>
<organism evidence="5">
    <name type="scientific">Attheya septentrionalis</name>
    <dbReference type="NCBI Taxonomy" id="420275"/>
    <lineage>
        <taxon>Eukaryota</taxon>
        <taxon>Sar</taxon>
        <taxon>Stramenopiles</taxon>
        <taxon>Ochrophyta</taxon>
        <taxon>Bacillariophyta</taxon>
        <taxon>Coscinodiscophyceae</taxon>
        <taxon>Chaetocerotophycidae</taxon>
        <taxon>Chaetocerotales</taxon>
        <taxon>Attheyaceae</taxon>
        <taxon>Attheya</taxon>
    </lineage>
</organism>
<dbReference type="InterPro" id="IPR011990">
    <property type="entry name" value="TPR-like_helical_dom_sf"/>
</dbReference>
<dbReference type="PROSITE" id="PS51375">
    <property type="entry name" value="PPR"/>
    <property type="match status" value="2"/>
</dbReference>
<feature type="repeat" description="PPR" evidence="2">
    <location>
        <begin position="319"/>
        <end position="356"/>
    </location>
</feature>
<gene>
    <name evidence="5" type="ORF">ASEP1449_LOCUS8600</name>
</gene>
<keyword evidence="1" id="KW-0677">Repeat</keyword>
<accession>A0A7S2UGF5</accession>
<feature type="signal peptide" evidence="4">
    <location>
        <begin position="1"/>
        <end position="32"/>
    </location>
</feature>
<dbReference type="InterPro" id="IPR002885">
    <property type="entry name" value="PPR_rpt"/>
</dbReference>
<proteinExistence type="predicted"/>
<evidence type="ECO:0008006" key="6">
    <source>
        <dbReference type="Google" id="ProtNLM"/>
    </source>
</evidence>
<dbReference type="PANTHER" id="PTHR47941">
    <property type="entry name" value="PENTATRICOPEPTIDE REPEAT-CONTAINING PROTEIN 3, MITOCHONDRIAL"/>
    <property type="match status" value="1"/>
</dbReference>
<protein>
    <recommendedName>
        <fullName evidence="6">Pentacotripeptide-repeat region of PRORP domain-containing protein</fullName>
    </recommendedName>
</protein>
<name>A0A7S2UGF5_9STRA</name>
<dbReference type="Pfam" id="PF13812">
    <property type="entry name" value="PPR_3"/>
    <property type="match status" value="2"/>
</dbReference>
<evidence type="ECO:0000256" key="4">
    <source>
        <dbReference type="SAM" id="SignalP"/>
    </source>
</evidence>
<dbReference type="Gene3D" id="1.25.40.10">
    <property type="entry name" value="Tetratricopeptide repeat domain"/>
    <property type="match status" value="3"/>
</dbReference>
<evidence type="ECO:0000256" key="2">
    <source>
        <dbReference type="PROSITE-ProRule" id="PRU00708"/>
    </source>
</evidence>
<reference evidence="5" key="1">
    <citation type="submission" date="2021-01" db="EMBL/GenBank/DDBJ databases">
        <authorList>
            <person name="Corre E."/>
            <person name="Pelletier E."/>
            <person name="Niang G."/>
            <person name="Scheremetjew M."/>
            <person name="Finn R."/>
            <person name="Kale V."/>
            <person name="Holt S."/>
            <person name="Cochrane G."/>
            <person name="Meng A."/>
            <person name="Brown T."/>
            <person name="Cohen L."/>
        </authorList>
    </citation>
    <scope>NUCLEOTIDE SEQUENCE</scope>
    <source>
        <strain evidence="5">CCMP2084</strain>
    </source>
</reference>
<evidence type="ECO:0000256" key="1">
    <source>
        <dbReference type="ARBA" id="ARBA00022737"/>
    </source>
</evidence>
<feature type="repeat" description="PPR" evidence="2">
    <location>
        <begin position="498"/>
        <end position="535"/>
    </location>
</feature>